<dbReference type="GO" id="GO:0005829">
    <property type="term" value="C:cytosol"/>
    <property type="evidence" value="ECO:0007669"/>
    <property type="project" value="GOC"/>
</dbReference>
<keyword evidence="10" id="KW-0472">Membrane</keyword>
<dbReference type="PROSITE" id="PS50195">
    <property type="entry name" value="PX"/>
    <property type="match status" value="1"/>
</dbReference>
<evidence type="ECO:0000256" key="1">
    <source>
        <dbReference type="ARBA" id="ARBA00004287"/>
    </source>
</evidence>
<dbReference type="GO" id="GO:0035091">
    <property type="term" value="F:phosphatidylinositol binding"/>
    <property type="evidence" value="ECO:0007669"/>
    <property type="project" value="InterPro"/>
</dbReference>
<dbReference type="Pfam" id="PF09325">
    <property type="entry name" value="Vps5"/>
    <property type="match status" value="1"/>
</dbReference>
<dbReference type="FunFam" id="1.20.1270.60:FF:000022">
    <property type="entry name" value="Sorting nexin 3 protein"/>
    <property type="match status" value="1"/>
</dbReference>
<evidence type="ECO:0000256" key="5">
    <source>
        <dbReference type="ARBA" id="ARBA00022448"/>
    </source>
</evidence>
<dbReference type="CDD" id="cd06859">
    <property type="entry name" value="PX_SNX1_2_like"/>
    <property type="match status" value="1"/>
</dbReference>
<evidence type="ECO:0000259" key="11">
    <source>
        <dbReference type="PROSITE" id="PS50195"/>
    </source>
</evidence>
<evidence type="ECO:0000313" key="13">
    <source>
        <dbReference type="Proteomes" id="UP000650467"/>
    </source>
</evidence>
<dbReference type="OrthoDB" id="5227681at2759"/>
<proteinExistence type="inferred from homology"/>
<dbReference type="GO" id="GO:0042147">
    <property type="term" value="P:retrograde transport, endosome to Golgi"/>
    <property type="evidence" value="ECO:0007669"/>
    <property type="project" value="UniProtKB-ARBA"/>
</dbReference>
<dbReference type="InterPro" id="IPR001683">
    <property type="entry name" value="PX_dom"/>
</dbReference>
<keyword evidence="6" id="KW-0963">Cytoplasm</keyword>
<dbReference type="InterPro" id="IPR027267">
    <property type="entry name" value="AH/BAR_dom_sf"/>
</dbReference>
<dbReference type="PANTHER" id="PTHR10555:SF170">
    <property type="entry name" value="FI18122P1"/>
    <property type="match status" value="1"/>
</dbReference>
<evidence type="ECO:0000256" key="4">
    <source>
        <dbReference type="ARBA" id="ARBA00010883"/>
    </source>
</evidence>
<sequence length="418" mass="46553">MDPPPYESVLQDHGTNNFFAPATVSKEFEIEVTDPVKQGDGVAAYVSYKVRTKTTHPSYAAPFNEVIRRFRDFAWLHDKLVEKNKGLIVPPLPEKSAVQKYQMSTDFIDQRRRALQVFVNRVASHPVLKDSRELNTFLQANEEAWMLEIAKWQAETSAQHRPVNAAAQWLKSLQHSAQSLVSGRAEEIQEDPEYIKIRDYVNSLEAHLNEAHRQAGRLLRKEADLGSALSEFATAAEALGKQDEVGPMRSAFGCLFIRAGEVATLSKARSEALVNEFAAPLKEAARTIKSVQAAMGDRAAALTAYSQAKSDLDSKKVRLAKLRGTPGLKEDKIAETERDVNEADQRLRNAKLGYETIRDTMREELNRFQKERASEMSALLRDFALAQAAYTAAQAKAWGELLADLQNVPQQAAAAEAS</sequence>
<keyword evidence="5" id="KW-0813">Transport</keyword>
<dbReference type="GO" id="GO:0098796">
    <property type="term" value="C:membrane protein complex"/>
    <property type="evidence" value="ECO:0007669"/>
    <property type="project" value="UniProtKB-ARBA"/>
</dbReference>
<evidence type="ECO:0000256" key="9">
    <source>
        <dbReference type="ARBA" id="ARBA00023034"/>
    </source>
</evidence>
<keyword evidence="13" id="KW-1185">Reference proteome</keyword>
<dbReference type="EMBL" id="JAEHOC010000028">
    <property type="protein sequence ID" value="KAG2430222.1"/>
    <property type="molecule type" value="Genomic_DNA"/>
</dbReference>
<dbReference type="Proteomes" id="UP000650467">
    <property type="component" value="Unassembled WGS sequence"/>
</dbReference>
<evidence type="ECO:0000256" key="8">
    <source>
        <dbReference type="ARBA" id="ARBA00022927"/>
    </source>
</evidence>
<dbReference type="CDD" id="cd07596">
    <property type="entry name" value="BAR_SNX"/>
    <property type="match status" value="1"/>
</dbReference>
<dbReference type="SUPFAM" id="SSF103657">
    <property type="entry name" value="BAR/IMD domain-like"/>
    <property type="match status" value="1"/>
</dbReference>
<organism evidence="12 13">
    <name type="scientific">Chlamydomonas incerta</name>
    <dbReference type="NCBI Taxonomy" id="51695"/>
    <lineage>
        <taxon>Eukaryota</taxon>
        <taxon>Viridiplantae</taxon>
        <taxon>Chlorophyta</taxon>
        <taxon>core chlorophytes</taxon>
        <taxon>Chlorophyceae</taxon>
        <taxon>CS clade</taxon>
        <taxon>Chlamydomonadales</taxon>
        <taxon>Chlamydomonadaceae</taxon>
        <taxon>Chlamydomonas</taxon>
    </lineage>
</organism>
<dbReference type="GO" id="GO:0005794">
    <property type="term" value="C:Golgi apparatus"/>
    <property type="evidence" value="ECO:0007669"/>
    <property type="project" value="UniProtKB-SubCell"/>
</dbReference>
<dbReference type="Gene3D" id="3.30.1520.10">
    <property type="entry name" value="Phox-like domain"/>
    <property type="match status" value="1"/>
</dbReference>
<dbReference type="PANTHER" id="PTHR10555">
    <property type="entry name" value="SORTING NEXIN"/>
    <property type="match status" value="1"/>
</dbReference>
<evidence type="ECO:0000256" key="10">
    <source>
        <dbReference type="ARBA" id="ARBA00023136"/>
    </source>
</evidence>
<dbReference type="GO" id="GO:0005768">
    <property type="term" value="C:endosome"/>
    <property type="evidence" value="ECO:0007669"/>
    <property type="project" value="TreeGrafter"/>
</dbReference>
<dbReference type="GO" id="GO:0015031">
    <property type="term" value="P:protein transport"/>
    <property type="evidence" value="ECO:0007669"/>
    <property type="project" value="UniProtKB-KW"/>
</dbReference>
<dbReference type="SUPFAM" id="SSF64268">
    <property type="entry name" value="PX domain"/>
    <property type="match status" value="1"/>
</dbReference>
<evidence type="ECO:0000313" key="12">
    <source>
        <dbReference type="EMBL" id="KAG2430222.1"/>
    </source>
</evidence>
<dbReference type="Gene3D" id="1.20.1270.60">
    <property type="entry name" value="Arfaptin homology (AH) domain/BAR domain"/>
    <property type="match status" value="1"/>
</dbReference>
<dbReference type="Pfam" id="PF00787">
    <property type="entry name" value="PX"/>
    <property type="match status" value="1"/>
</dbReference>
<name>A0A835SN49_CHLIN</name>
<comment type="similarity">
    <text evidence="4">Belongs to the sorting nexin family.</text>
</comment>
<dbReference type="InterPro" id="IPR036871">
    <property type="entry name" value="PX_dom_sf"/>
</dbReference>
<evidence type="ECO:0000256" key="2">
    <source>
        <dbReference type="ARBA" id="ARBA00004496"/>
    </source>
</evidence>
<feature type="domain" description="PX" evidence="11">
    <location>
        <begin position="26"/>
        <end position="145"/>
    </location>
</feature>
<keyword evidence="8" id="KW-0653">Protein transport</keyword>
<dbReference type="SMART" id="SM00312">
    <property type="entry name" value="PX"/>
    <property type="match status" value="1"/>
</dbReference>
<evidence type="ECO:0000256" key="6">
    <source>
        <dbReference type="ARBA" id="ARBA00022490"/>
    </source>
</evidence>
<keyword evidence="7" id="KW-0597">Phosphoprotein</keyword>
<evidence type="ECO:0000256" key="3">
    <source>
        <dbReference type="ARBA" id="ARBA00004555"/>
    </source>
</evidence>
<evidence type="ECO:0000256" key="7">
    <source>
        <dbReference type="ARBA" id="ARBA00022553"/>
    </source>
</evidence>
<dbReference type="AlphaFoldDB" id="A0A835SN49"/>
<comment type="caution">
    <text evidence="12">The sequence shown here is derived from an EMBL/GenBank/DDBJ whole genome shotgun (WGS) entry which is preliminary data.</text>
</comment>
<keyword evidence="9" id="KW-0333">Golgi apparatus</keyword>
<reference evidence="12" key="1">
    <citation type="journal article" date="2020" name="bioRxiv">
        <title>Comparative genomics of Chlamydomonas.</title>
        <authorList>
            <person name="Craig R.J."/>
            <person name="Hasan A.R."/>
            <person name="Ness R.W."/>
            <person name="Keightley P.D."/>
        </authorList>
    </citation>
    <scope>NUCLEOTIDE SEQUENCE</scope>
    <source>
        <strain evidence="12">SAG 7.73</strain>
    </source>
</reference>
<comment type="subcellular location">
    <subcellularLocation>
        <location evidence="2">Cytoplasm</location>
    </subcellularLocation>
    <subcellularLocation>
        <location evidence="3">Golgi apparatus</location>
    </subcellularLocation>
    <subcellularLocation>
        <location evidence="1">Membrane</location>
        <topology evidence="1">Peripheral membrane protein</topology>
        <orientation evidence="1">Cytoplasmic side</orientation>
    </subcellularLocation>
</comment>
<accession>A0A835SN49</accession>
<protein>
    <recommendedName>
        <fullName evidence="11">PX domain-containing protein</fullName>
    </recommendedName>
</protein>
<gene>
    <name evidence="12" type="ORF">HXX76_010321</name>
</gene>
<dbReference type="InterPro" id="IPR015404">
    <property type="entry name" value="Vps5_C"/>
</dbReference>